<evidence type="ECO:0000256" key="1">
    <source>
        <dbReference type="SAM" id="MobiDB-lite"/>
    </source>
</evidence>
<dbReference type="AlphaFoldDB" id="C3KK98"/>
<reference evidence="3" key="1">
    <citation type="submission" date="2009-05" db="EMBL/GenBank/DDBJ databases">
        <title>Anoplopoma fimbria ESTs and full-length cDNAs.</title>
        <authorList>
            <person name="Messmer A."/>
            <person name="Rondeau E."/>
            <person name="Sanderson D."/>
            <person name="Cooper G."/>
            <person name="Leong J."/>
            <person name="Koop B.F."/>
        </authorList>
    </citation>
    <scope>NUCLEOTIDE SEQUENCE</scope>
    <source>
        <tissue evidence="3">Brain</tissue>
    </source>
</reference>
<accession>C3KK98</accession>
<dbReference type="SMR" id="C3KK98"/>
<dbReference type="InterPro" id="IPR011029">
    <property type="entry name" value="DEATH-like_dom_sf"/>
</dbReference>
<dbReference type="SMART" id="SM01289">
    <property type="entry name" value="PYRIN"/>
    <property type="match status" value="1"/>
</dbReference>
<feature type="region of interest" description="Disordered" evidence="1">
    <location>
        <begin position="90"/>
        <end position="116"/>
    </location>
</feature>
<gene>
    <name evidence="3" type="primary">ASC</name>
</gene>
<dbReference type="PROSITE" id="PS50824">
    <property type="entry name" value="DAPIN"/>
    <property type="match status" value="1"/>
</dbReference>
<evidence type="ECO:0000259" key="2">
    <source>
        <dbReference type="PROSITE" id="PS50824"/>
    </source>
</evidence>
<dbReference type="Pfam" id="PF02758">
    <property type="entry name" value="PYRIN"/>
    <property type="match status" value="1"/>
</dbReference>
<dbReference type="InterPro" id="IPR004020">
    <property type="entry name" value="DAPIN"/>
</dbReference>
<dbReference type="SUPFAM" id="SSF47986">
    <property type="entry name" value="DEATH domain"/>
    <property type="match status" value="1"/>
</dbReference>
<proteinExistence type="evidence at transcript level"/>
<protein>
    <submittedName>
        <fullName evidence="3">Apoptosis-associated speck-like protein containing a CARD</fullName>
    </submittedName>
</protein>
<evidence type="ECO:0000313" key="3">
    <source>
        <dbReference type="EMBL" id="ACQ59070.1"/>
    </source>
</evidence>
<name>C3KK98_ANOFI</name>
<organism evidence="3">
    <name type="scientific">Anoplopoma fimbria</name>
    <name type="common">Sablefish</name>
    <dbReference type="NCBI Taxonomy" id="229290"/>
    <lineage>
        <taxon>Eukaryota</taxon>
        <taxon>Metazoa</taxon>
        <taxon>Chordata</taxon>
        <taxon>Craniata</taxon>
        <taxon>Vertebrata</taxon>
        <taxon>Euteleostomi</taxon>
        <taxon>Actinopterygii</taxon>
        <taxon>Neopterygii</taxon>
        <taxon>Teleostei</taxon>
        <taxon>Neoteleostei</taxon>
        <taxon>Acanthomorphata</taxon>
        <taxon>Eupercaria</taxon>
        <taxon>Perciformes</taxon>
        <taxon>Cottioidei</taxon>
        <taxon>Anoplopomatales</taxon>
        <taxon>Anoplopomatidae</taxon>
        <taxon>Anoplopoma</taxon>
    </lineage>
</organism>
<dbReference type="EMBL" id="BT083363">
    <property type="protein sequence ID" value="ACQ59070.1"/>
    <property type="molecule type" value="mRNA"/>
</dbReference>
<feature type="domain" description="Pyrin" evidence="2">
    <location>
        <begin position="1"/>
        <end position="91"/>
    </location>
</feature>
<dbReference type="Gene3D" id="1.10.533.10">
    <property type="entry name" value="Death Domain, Fas"/>
    <property type="match status" value="2"/>
</dbReference>
<sequence>MAPKTVKKVIKDTLANLSKENFDDFCDQLADRRVEPQVKRNRVEGKSFLVVADVLVSTFTEERAPGVVEDLLREIDCHKDADKLVKEIAGLDSKPGSSDTAGPSAGATGVNTMAEGDRSGEHFVDKYRARLIDRVSNIEAILDELLDKKSHHTGEL</sequence>